<dbReference type="PANTHER" id="PTHR34293">
    <property type="entry name" value="HTH-TYPE TRANSCRIPTIONAL REGULATOR TRMBL2"/>
    <property type="match status" value="1"/>
</dbReference>
<dbReference type="GO" id="GO:0006355">
    <property type="term" value="P:regulation of DNA-templated transcription"/>
    <property type="evidence" value="ECO:0007669"/>
    <property type="project" value="InterPro"/>
</dbReference>
<dbReference type="GO" id="GO:0003677">
    <property type="term" value="F:DNA binding"/>
    <property type="evidence" value="ECO:0007669"/>
    <property type="project" value="InterPro"/>
</dbReference>
<evidence type="ECO:0000313" key="2">
    <source>
        <dbReference type="EMBL" id="MBK7274168.1"/>
    </source>
</evidence>
<dbReference type="InterPro" id="IPR051797">
    <property type="entry name" value="TrmB-like"/>
</dbReference>
<feature type="domain" description="HTH luxR-type" evidence="1">
    <location>
        <begin position="246"/>
        <end position="304"/>
    </location>
</feature>
<protein>
    <submittedName>
        <fullName evidence="2">Response regulator transcription factor</fullName>
    </submittedName>
</protein>
<comment type="caution">
    <text evidence="2">The sequence shown here is derived from an EMBL/GenBank/DDBJ whole genome shotgun (WGS) entry which is preliminary data.</text>
</comment>
<name>A0A935MAX1_9MICO</name>
<reference evidence="2 3" key="1">
    <citation type="submission" date="2020-10" db="EMBL/GenBank/DDBJ databases">
        <title>Connecting structure to function with the recovery of over 1000 high-quality activated sludge metagenome-assembled genomes encoding full-length rRNA genes using long-read sequencing.</title>
        <authorList>
            <person name="Singleton C.M."/>
            <person name="Petriglieri F."/>
            <person name="Kristensen J.M."/>
            <person name="Kirkegaard R.H."/>
            <person name="Michaelsen T.Y."/>
            <person name="Andersen M.H."/>
            <person name="Karst S.M."/>
            <person name="Dueholm M.S."/>
            <person name="Nielsen P.H."/>
            <person name="Albertsen M."/>
        </authorList>
    </citation>
    <scope>NUCLEOTIDE SEQUENCE [LARGE SCALE GENOMIC DNA]</scope>
    <source>
        <strain evidence="2">Ega_18-Q3-R5-49_MAXAC.001</strain>
    </source>
</reference>
<dbReference type="SMART" id="SM00421">
    <property type="entry name" value="HTH_LUXR"/>
    <property type="match status" value="1"/>
</dbReference>
<dbReference type="PANTHER" id="PTHR34293:SF1">
    <property type="entry name" value="HTH-TYPE TRANSCRIPTIONAL REGULATOR TRMBL2"/>
    <property type="match status" value="1"/>
</dbReference>
<proteinExistence type="predicted"/>
<organism evidence="2 3">
    <name type="scientific">Candidatus Phosphoribacter hodrii</name>
    <dbReference type="NCBI Taxonomy" id="2953743"/>
    <lineage>
        <taxon>Bacteria</taxon>
        <taxon>Bacillati</taxon>
        <taxon>Actinomycetota</taxon>
        <taxon>Actinomycetes</taxon>
        <taxon>Micrococcales</taxon>
        <taxon>Dermatophilaceae</taxon>
        <taxon>Candidatus Phosphoribacter</taxon>
    </lineage>
</organism>
<accession>A0A935MAX1</accession>
<dbReference type="SUPFAM" id="SSF46894">
    <property type="entry name" value="C-terminal effector domain of the bipartite response regulators"/>
    <property type="match status" value="1"/>
</dbReference>
<dbReference type="Proteomes" id="UP000726105">
    <property type="component" value="Unassembled WGS sequence"/>
</dbReference>
<dbReference type="InterPro" id="IPR036388">
    <property type="entry name" value="WH-like_DNA-bd_sf"/>
</dbReference>
<dbReference type="Gene3D" id="1.10.10.10">
    <property type="entry name" value="Winged helix-like DNA-binding domain superfamily/Winged helix DNA-binding domain"/>
    <property type="match status" value="2"/>
</dbReference>
<evidence type="ECO:0000259" key="1">
    <source>
        <dbReference type="SMART" id="SM00421"/>
    </source>
</evidence>
<dbReference type="EMBL" id="JADJIB010000005">
    <property type="protein sequence ID" value="MBK7274168.1"/>
    <property type="molecule type" value="Genomic_DNA"/>
</dbReference>
<gene>
    <name evidence="2" type="ORF">IPI13_13705</name>
</gene>
<dbReference type="InterPro" id="IPR016032">
    <property type="entry name" value="Sig_transdc_resp-reg_C-effctor"/>
</dbReference>
<dbReference type="InterPro" id="IPR000792">
    <property type="entry name" value="Tscrpt_reg_LuxR_C"/>
</dbReference>
<dbReference type="AlphaFoldDB" id="A0A935MAX1"/>
<sequence length="311" mass="34001">MLDNPTTDVSQLAKTLKMKRGEVAAELDRLAALRLVTTDEGGVNVVSPVAPDQAIESLLAQQERRLAQMQELVDTSRQNVAHYVEAFVDSRVRRDDHDLVEIIDEAEVVRSRLYQLVREARVSAVTIHGGAPLPSEAIESSRRLDRELLERKVVLRAIVATPSLTSEAWRTHLVEASSIGMQVRVHPSPGPHTIVIDGSVALIPRTSRPGALILHGPDLVAPVAQLFTQVWNAAQPWDDIVTLGAEGEFSEARLRQVVSLLAQGLKDDAIARKTATSVRTVRRLVAAATAALQAESRFQAGVEALRRGWVD</sequence>
<evidence type="ECO:0000313" key="3">
    <source>
        <dbReference type="Proteomes" id="UP000726105"/>
    </source>
</evidence>